<accession>A0AAC8TJ62</accession>
<protein>
    <submittedName>
        <fullName evidence="2">Uncharacterized protein</fullName>
    </submittedName>
</protein>
<name>A0AAC8TJ62_9BACT</name>
<reference evidence="2 3" key="1">
    <citation type="submission" date="2015-05" db="EMBL/GenBank/DDBJ databases">
        <title>Genome assembly of Archangium gephyra DSM 2261.</title>
        <authorList>
            <person name="Sharma G."/>
            <person name="Subramanian S."/>
        </authorList>
    </citation>
    <scope>NUCLEOTIDE SEQUENCE [LARGE SCALE GENOMIC DNA]</scope>
    <source>
        <strain evidence="2 3">DSM 2261</strain>
    </source>
</reference>
<gene>
    <name evidence="2" type="ORF">AA314_09201</name>
</gene>
<proteinExistence type="predicted"/>
<feature type="region of interest" description="Disordered" evidence="1">
    <location>
        <begin position="22"/>
        <end position="84"/>
    </location>
</feature>
<evidence type="ECO:0000313" key="2">
    <source>
        <dbReference type="EMBL" id="AKJ07575.1"/>
    </source>
</evidence>
<dbReference type="KEGG" id="age:AA314_09201"/>
<dbReference type="EMBL" id="CP011509">
    <property type="protein sequence ID" value="AKJ07575.1"/>
    <property type="molecule type" value="Genomic_DNA"/>
</dbReference>
<sequence length="84" mass="8721">MAPSRSHDKARVPTAIQQFQTLRNDAGGSSPRHGSEAGPVSPAPMSARTTLAHTLASEARPPGGLEVPSSVRRVGAQGRTTYTS</sequence>
<organism evidence="2 3">
    <name type="scientific">Archangium gephyra</name>
    <dbReference type="NCBI Taxonomy" id="48"/>
    <lineage>
        <taxon>Bacteria</taxon>
        <taxon>Pseudomonadati</taxon>
        <taxon>Myxococcota</taxon>
        <taxon>Myxococcia</taxon>
        <taxon>Myxococcales</taxon>
        <taxon>Cystobacterineae</taxon>
        <taxon>Archangiaceae</taxon>
        <taxon>Archangium</taxon>
    </lineage>
</organism>
<dbReference type="AlphaFoldDB" id="A0AAC8TJ62"/>
<evidence type="ECO:0000313" key="3">
    <source>
        <dbReference type="Proteomes" id="UP000035579"/>
    </source>
</evidence>
<dbReference type="Proteomes" id="UP000035579">
    <property type="component" value="Chromosome"/>
</dbReference>
<evidence type="ECO:0000256" key="1">
    <source>
        <dbReference type="SAM" id="MobiDB-lite"/>
    </source>
</evidence>